<dbReference type="Proteomes" id="UP000315295">
    <property type="component" value="Unassembled WGS sequence"/>
</dbReference>
<name>A0A540KS98_MALBA</name>
<gene>
    <name evidence="1" type="ORF">C1H46_037366</name>
</gene>
<dbReference type="InterPro" id="IPR031127">
    <property type="entry name" value="E3_UB_ligase_RBR"/>
</dbReference>
<dbReference type="AlphaFoldDB" id="A0A540KS98"/>
<dbReference type="STRING" id="106549.A0A540KS98"/>
<reference evidence="1 2" key="1">
    <citation type="journal article" date="2019" name="G3 (Bethesda)">
        <title>Sequencing of a Wild Apple (Malus baccata) Genome Unravels the Differences Between Cultivated and Wild Apple Species Regarding Disease Resistance and Cold Tolerance.</title>
        <authorList>
            <person name="Chen X."/>
        </authorList>
    </citation>
    <scope>NUCLEOTIDE SEQUENCE [LARGE SCALE GENOMIC DNA]</scope>
    <source>
        <strain evidence="2">cv. Shandingzi</strain>
        <tissue evidence="1">Leaves</tissue>
    </source>
</reference>
<dbReference type="SUPFAM" id="SSF57850">
    <property type="entry name" value="RING/U-box"/>
    <property type="match status" value="1"/>
</dbReference>
<sequence>STFICKFFVEAVNLKDSFNISGYTDFYCQDCIVKFVVSKLQDNVTRITCPVPECTGTLDPEYCREILSKDIFDRNWERRVKTRCWKSLPRRRGGGGVQIAITMLKEYLGAATSNAGVDIVSVTKVECKVQVTVLVSTNVG</sequence>
<evidence type="ECO:0000313" key="1">
    <source>
        <dbReference type="EMBL" id="TQD77090.1"/>
    </source>
</evidence>
<evidence type="ECO:0000313" key="2">
    <source>
        <dbReference type="Proteomes" id="UP000315295"/>
    </source>
</evidence>
<comment type="caution">
    <text evidence="1">The sequence shown here is derived from an EMBL/GenBank/DDBJ whole genome shotgun (WGS) entry which is preliminary data.</text>
</comment>
<proteinExistence type="predicted"/>
<dbReference type="GO" id="GO:0016567">
    <property type="term" value="P:protein ubiquitination"/>
    <property type="evidence" value="ECO:0007669"/>
    <property type="project" value="InterPro"/>
</dbReference>
<dbReference type="InterPro" id="IPR013083">
    <property type="entry name" value="Znf_RING/FYVE/PHD"/>
</dbReference>
<dbReference type="Gene3D" id="3.30.40.10">
    <property type="entry name" value="Zinc/RING finger domain, C3HC4 (zinc finger)"/>
    <property type="match status" value="1"/>
</dbReference>
<accession>A0A540KS98</accession>
<organism evidence="1 2">
    <name type="scientific">Malus baccata</name>
    <name type="common">Siberian crab apple</name>
    <name type="synonym">Pyrus baccata</name>
    <dbReference type="NCBI Taxonomy" id="106549"/>
    <lineage>
        <taxon>Eukaryota</taxon>
        <taxon>Viridiplantae</taxon>
        <taxon>Streptophyta</taxon>
        <taxon>Embryophyta</taxon>
        <taxon>Tracheophyta</taxon>
        <taxon>Spermatophyta</taxon>
        <taxon>Magnoliopsida</taxon>
        <taxon>eudicotyledons</taxon>
        <taxon>Gunneridae</taxon>
        <taxon>Pentapetalae</taxon>
        <taxon>rosids</taxon>
        <taxon>fabids</taxon>
        <taxon>Rosales</taxon>
        <taxon>Rosaceae</taxon>
        <taxon>Amygdaloideae</taxon>
        <taxon>Maleae</taxon>
        <taxon>Malus</taxon>
    </lineage>
</organism>
<feature type="non-terminal residue" evidence="1">
    <location>
        <position position="1"/>
    </location>
</feature>
<protein>
    <submittedName>
        <fullName evidence="1">Uncharacterized protein</fullName>
    </submittedName>
</protein>
<dbReference type="EMBL" id="VIEB01000985">
    <property type="protein sequence ID" value="TQD77090.1"/>
    <property type="molecule type" value="Genomic_DNA"/>
</dbReference>
<keyword evidence="2" id="KW-1185">Reference proteome</keyword>
<dbReference type="GO" id="GO:0004842">
    <property type="term" value="F:ubiquitin-protein transferase activity"/>
    <property type="evidence" value="ECO:0007669"/>
    <property type="project" value="InterPro"/>
</dbReference>
<dbReference type="PANTHER" id="PTHR11685">
    <property type="entry name" value="RBR FAMILY RING FINGER AND IBR DOMAIN-CONTAINING"/>
    <property type="match status" value="1"/>
</dbReference>